<sequence>MANPKATKTSKTGLKFSTALGDPETKRKLLLYRELLRQEMRKELEKPRVIRKVRVKPEEAQAFATWKRLHVEPRTSIDIWTMPNMRPKYQ</sequence>
<protein>
    <submittedName>
        <fullName evidence="2">Uncharacterized protein LOC115630641</fullName>
    </submittedName>
</protein>
<gene>
    <name evidence="2" type="primary">LOC115630641</name>
</gene>
<dbReference type="Proteomes" id="UP000504634">
    <property type="component" value="Unplaced"/>
</dbReference>
<dbReference type="AlphaFoldDB" id="A0A6J2U3C4"/>
<proteinExistence type="predicted"/>
<keyword evidence="1" id="KW-1185">Reference proteome</keyword>
<evidence type="ECO:0000313" key="1">
    <source>
        <dbReference type="Proteomes" id="UP000504634"/>
    </source>
</evidence>
<reference evidence="2" key="1">
    <citation type="submission" date="2025-08" db="UniProtKB">
        <authorList>
            <consortium name="RefSeq"/>
        </authorList>
    </citation>
    <scope>IDENTIFICATION</scope>
    <source>
        <strain evidence="2">11010-0011.00</strain>
        <tissue evidence="2">Whole body</tissue>
    </source>
</reference>
<dbReference type="RefSeq" id="XP_030383141.1">
    <property type="nucleotide sequence ID" value="XM_030527281.1"/>
</dbReference>
<accession>A0A6J2U3C4</accession>
<dbReference type="GeneID" id="115630641"/>
<organism evidence="1 2">
    <name type="scientific">Drosophila lebanonensis</name>
    <name type="common">Fruit fly</name>
    <name type="synonym">Scaptodrosophila lebanonensis</name>
    <dbReference type="NCBI Taxonomy" id="7225"/>
    <lineage>
        <taxon>Eukaryota</taxon>
        <taxon>Metazoa</taxon>
        <taxon>Ecdysozoa</taxon>
        <taxon>Arthropoda</taxon>
        <taxon>Hexapoda</taxon>
        <taxon>Insecta</taxon>
        <taxon>Pterygota</taxon>
        <taxon>Neoptera</taxon>
        <taxon>Endopterygota</taxon>
        <taxon>Diptera</taxon>
        <taxon>Brachycera</taxon>
        <taxon>Muscomorpha</taxon>
        <taxon>Ephydroidea</taxon>
        <taxon>Drosophilidae</taxon>
        <taxon>Scaptodrosophila</taxon>
    </lineage>
</organism>
<name>A0A6J2U3C4_DROLE</name>
<evidence type="ECO:0000313" key="2">
    <source>
        <dbReference type="RefSeq" id="XP_030383141.1"/>
    </source>
</evidence>